<dbReference type="GO" id="GO:0008658">
    <property type="term" value="F:penicillin binding"/>
    <property type="evidence" value="ECO:0007669"/>
    <property type="project" value="InterPro"/>
</dbReference>
<dbReference type="GO" id="GO:0071555">
    <property type="term" value="P:cell wall organization"/>
    <property type="evidence" value="ECO:0007669"/>
    <property type="project" value="TreeGrafter"/>
</dbReference>
<dbReference type="InterPro" id="IPR032710">
    <property type="entry name" value="NTF2-like_dom_sf"/>
</dbReference>
<sequence>MSTRVLTLLLAAVVSVAAAGCASRPQGPAQAADAFLSAFADHDVEAAAGLTNQPEKAAAALGSAWDNLQAEQLTAHTGDARVTGDTATVDYTYEWRLPKDRVWTYSGQLQMGRADGRWSVRWTSANIHPRLGNTQSMQLRSTAAPQARVNERSGSDVLVPGTVYRVAFKSGAATSDPAAVAAALATALQRFDEKKFTADAILDAARKADGGAYQVAILSEWEFEQVSADLLGLPGVSFTKQWDMVPTDRHFAPDLMTQVHKTIIDEVDGKSGWSVVTVNANGADTDVLKEVEPQASPSFSLSIDRYVQTAAQRAVDLRQEQAMMVVLQPSTGAILAIAQNEAADADGPVAASGMYPPGSIFKTVTAAAAMTAGHATPDTVVPCPSRIVVGERTIPNYNLFTVGDVPMATAYERSCNTAFAKIASELGGEDLRTAAAAMGIGPDYTVAGLPTVSGSVPRDDELVQRAEDGIGQGKVLVSPFGAALVAATVANGSTPTPYLISGHPTTVEGERPQLSPKVVDGLREMMRKVVLGGTAERIRDQGEVYGKTGEAEVEGGSHAWFVGYRGDMAFATLVVRGGSSDNAVAVTRDMLTALPAGY</sequence>
<dbReference type="GO" id="GO:0046677">
    <property type="term" value="P:response to antibiotic"/>
    <property type="evidence" value="ECO:0007669"/>
    <property type="project" value="InterPro"/>
</dbReference>
<dbReference type="PROSITE" id="PS51257">
    <property type="entry name" value="PROKAR_LIPOPROTEIN"/>
    <property type="match status" value="1"/>
</dbReference>
<dbReference type="GO" id="GO:0071972">
    <property type="term" value="F:peptidoglycan L,D-transpeptidase activity"/>
    <property type="evidence" value="ECO:0007669"/>
    <property type="project" value="TreeGrafter"/>
</dbReference>
<proteinExistence type="predicted"/>
<dbReference type="RefSeq" id="WP_181581017.1">
    <property type="nucleotide sequence ID" value="NZ_CP059399.1"/>
</dbReference>
<evidence type="ECO:0000259" key="2">
    <source>
        <dbReference type="Pfam" id="PF00905"/>
    </source>
</evidence>
<dbReference type="InterPro" id="IPR050515">
    <property type="entry name" value="Beta-lactam/transpept"/>
</dbReference>
<dbReference type="EMBL" id="CP059399">
    <property type="protein sequence ID" value="QLY29813.1"/>
    <property type="molecule type" value="Genomic_DNA"/>
</dbReference>
<organism evidence="4 5">
    <name type="scientific">Nocardia huaxiensis</name>
    <dbReference type="NCBI Taxonomy" id="2755382"/>
    <lineage>
        <taxon>Bacteria</taxon>
        <taxon>Bacillati</taxon>
        <taxon>Actinomycetota</taxon>
        <taxon>Actinomycetes</taxon>
        <taxon>Mycobacteriales</taxon>
        <taxon>Nocardiaceae</taxon>
        <taxon>Nocardia</taxon>
    </lineage>
</organism>
<dbReference type="Gene3D" id="3.40.710.10">
    <property type="entry name" value="DD-peptidase/beta-lactamase superfamily"/>
    <property type="match status" value="1"/>
</dbReference>
<dbReference type="InterPro" id="IPR001460">
    <property type="entry name" value="PCN-bd_Tpept"/>
</dbReference>
<gene>
    <name evidence="4" type="ORF">H0264_32115</name>
</gene>
<dbReference type="PANTHER" id="PTHR30627:SF24">
    <property type="entry name" value="PENICILLIN-BINDING PROTEIN 4B"/>
    <property type="match status" value="1"/>
</dbReference>
<evidence type="ECO:0000313" key="4">
    <source>
        <dbReference type="EMBL" id="QLY29813.1"/>
    </source>
</evidence>
<dbReference type="Pfam" id="PF00905">
    <property type="entry name" value="Transpeptidase"/>
    <property type="match status" value="1"/>
</dbReference>
<protein>
    <submittedName>
        <fullName evidence="4">Penicillin-binding transpeptidase domain-containing protein</fullName>
    </submittedName>
</protein>
<reference evidence="4 5" key="1">
    <citation type="submission" date="2020-07" db="EMBL/GenBank/DDBJ databases">
        <authorList>
            <person name="Zhuang K."/>
            <person name="Ran Y."/>
        </authorList>
    </citation>
    <scope>NUCLEOTIDE SEQUENCE [LARGE SCALE GENOMIC DNA]</scope>
    <source>
        <strain evidence="4 5">WCH-YHL-001</strain>
    </source>
</reference>
<dbReference type="AlphaFoldDB" id="A0A7D6V9L5"/>
<dbReference type="Pfam" id="PF05223">
    <property type="entry name" value="MecA_N"/>
    <property type="match status" value="1"/>
</dbReference>
<feature type="signal peptide" evidence="1">
    <location>
        <begin position="1"/>
        <end position="17"/>
    </location>
</feature>
<feature type="domain" description="NTF2-like N-terminal transpeptidase" evidence="3">
    <location>
        <begin position="28"/>
        <end position="135"/>
    </location>
</feature>
<feature type="domain" description="Penicillin-binding protein transpeptidase" evidence="2">
    <location>
        <begin position="323"/>
        <end position="575"/>
    </location>
</feature>
<dbReference type="InterPro" id="IPR007887">
    <property type="entry name" value="MecA_N"/>
</dbReference>
<evidence type="ECO:0000256" key="1">
    <source>
        <dbReference type="SAM" id="SignalP"/>
    </source>
</evidence>
<dbReference type="KEGG" id="nhu:H0264_32115"/>
<evidence type="ECO:0000313" key="5">
    <source>
        <dbReference type="Proteomes" id="UP000515512"/>
    </source>
</evidence>
<keyword evidence="5" id="KW-1185">Reference proteome</keyword>
<dbReference type="SUPFAM" id="SSF56601">
    <property type="entry name" value="beta-lactamase/transpeptidase-like"/>
    <property type="match status" value="1"/>
</dbReference>
<keyword evidence="1" id="KW-0732">Signal</keyword>
<dbReference type="SUPFAM" id="SSF54427">
    <property type="entry name" value="NTF2-like"/>
    <property type="match status" value="1"/>
</dbReference>
<dbReference type="GO" id="GO:0005886">
    <property type="term" value="C:plasma membrane"/>
    <property type="evidence" value="ECO:0007669"/>
    <property type="project" value="TreeGrafter"/>
</dbReference>
<accession>A0A7D6V9L5</accession>
<evidence type="ECO:0000259" key="3">
    <source>
        <dbReference type="Pfam" id="PF05223"/>
    </source>
</evidence>
<name>A0A7D6V9L5_9NOCA</name>
<dbReference type="Proteomes" id="UP000515512">
    <property type="component" value="Chromosome"/>
</dbReference>
<dbReference type="InterPro" id="IPR012338">
    <property type="entry name" value="Beta-lactam/transpept-like"/>
</dbReference>
<feature type="chain" id="PRO_5039341699" evidence="1">
    <location>
        <begin position="18"/>
        <end position="598"/>
    </location>
</feature>
<dbReference type="PANTHER" id="PTHR30627">
    <property type="entry name" value="PEPTIDOGLYCAN D,D-TRANSPEPTIDASE"/>
    <property type="match status" value="1"/>
</dbReference>